<feature type="domain" description="TonB-dependent receptor-like beta-barrel" evidence="15">
    <location>
        <begin position="269"/>
        <end position="729"/>
    </location>
</feature>
<sequence>MGSRLIATASVAALLAVPVSALAQATTEALEAETGQAQAQAPADARELDRVIVTATRRSQPLKDVPLSVTVLSQEELDAKGIVGYEGLAHTTPGVVLNRPTANFNNFTARGIATNGYNANLQSTVAIYIDELPISSNGNSTILDPSLYDVERVEFLRGPQGTLFGSGSLAGALRILTRAPDPNVFEASFLGDLGIRGSGSLRQRYNAMVNVPLAEDTLALRVVAFKRHEEGYVDNIGTGVDNANTIDTWGGRATLLWEPNDRLSVQLRASQEDSNPRDSGLTNPDLGEDVRYSDRPDRFAGKMTNYNATIGYQFDGARLTSSSTWSDYRAHFDVDLAATFGHLIPFGLEVPYQDDRFVQEVRLVSDSGGRVDWVLGGFYFEQQRNADYYYRSSQAFLDARGMNNLPVNPYYLRFRNTIDQRERALFGELTFRFNDDLWATGGLRYGSTQAQATQQAGGYNSNYLVAALTGATGPLTIIPIEEIVGLEAKETGPSYRLSLSWRPTPAITTYAAVATGFRAPIVNARAGAPSLVNAEDIIIPFGADSDELINYELGLKGRWLDGRLAANLALYHIDWNDIQVQANRVSDSVQFATNIGGAISQGLEFELMARPSASWTFSLNGSFNRTEVDSLTPEEAAISGAVLGARLSAPRFQGSMVVDYGFDAFGDAAGNASFSLVHVGGFPGMFPNVPGQPGTVSPMFDYTESYTIANANLSFAFDRFTVGAYVENIFDDRSITYVHPEAFLDGRYARVPPRTFGVRFGYSF</sequence>
<dbReference type="InterPro" id="IPR012910">
    <property type="entry name" value="Plug_dom"/>
</dbReference>
<feature type="domain" description="TonB-dependent receptor plug" evidence="16">
    <location>
        <begin position="62"/>
        <end position="172"/>
    </location>
</feature>
<evidence type="ECO:0000256" key="13">
    <source>
        <dbReference type="SAM" id="MobiDB-lite"/>
    </source>
</evidence>
<keyword evidence="6" id="KW-0408">Iron</keyword>
<dbReference type="Proteomes" id="UP000294796">
    <property type="component" value="Unassembled WGS sequence"/>
</dbReference>
<evidence type="ECO:0000256" key="1">
    <source>
        <dbReference type="ARBA" id="ARBA00004571"/>
    </source>
</evidence>
<dbReference type="InterPro" id="IPR000531">
    <property type="entry name" value="Beta-barrel_TonB"/>
</dbReference>
<keyword evidence="3 11" id="KW-1134">Transmembrane beta strand</keyword>
<keyword evidence="4" id="KW-0410">Iron transport</keyword>
<dbReference type="AlphaFoldDB" id="A0A4R5TPC3"/>
<keyword evidence="9 11" id="KW-0472">Membrane</keyword>
<dbReference type="InterPro" id="IPR039426">
    <property type="entry name" value="TonB-dep_rcpt-like"/>
</dbReference>
<reference evidence="17 18" key="1">
    <citation type="submission" date="2019-03" db="EMBL/GenBank/DDBJ databases">
        <title>Luteimonas zhaokaii sp.nov., isolated from the rectal contents of Plateau pika in Yushu, Qinghai Province, China.</title>
        <authorList>
            <person name="Zhang G."/>
        </authorList>
    </citation>
    <scope>NUCLEOTIDE SEQUENCE [LARGE SCALE GENOMIC DNA]</scope>
    <source>
        <strain evidence="17 18">B9</strain>
    </source>
</reference>
<dbReference type="OrthoDB" id="127311at2"/>
<gene>
    <name evidence="17" type="ORF">E2F46_08340</name>
</gene>
<proteinExistence type="inferred from homology"/>
<evidence type="ECO:0000256" key="3">
    <source>
        <dbReference type="ARBA" id="ARBA00022452"/>
    </source>
</evidence>
<evidence type="ECO:0000256" key="6">
    <source>
        <dbReference type="ARBA" id="ARBA00023004"/>
    </source>
</evidence>
<dbReference type="PANTHER" id="PTHR32552:SF81">
    <property type="entry name" value="TONB-DEPENDENT OUTER MEMBRANE RECEPTOR"/>
    <property type="match status" value="1"/>
</dbReference>
<feature type="chain" id="PRO_5020853408" evidence="14">
    <location>
        <begin position="24"/>
        <end position="764"/>
    </location>
</feature>
<evidence type="ECO:0000256" key="10">
    <source>
        <dbReference type="ARBA" id="ARBA00023237"/>
    </source>
</evidence>
<evidence type="ECO:0000259" key="16">
    <source>
        <dbReference type="Pfam" id="PF07715"/>
    </source>
</evidence>
<evidence type="ECO:0000259" key="15">
    <source>
        <dbReference type="Pfam" id="PF00593"/>
    </source>
</evidence>
<dbReference type="EMBL" id="SMTF01000005">
    <property type="protein sequence ID" value="TDK24294.1"/>
    <property type="molecule type" value="Genomic_DNA"/>
</dbReference>
<evidence type="ECO:0000256" key="2">
    <source>
        <dbReference type="ARBA" id="ARBA00022448"/>
    </source>
</evidence>
<dbReference type="SUPFAM" id="SSF56935">
    <property type="entry name" value="Porins"/>
    <property type="match status" value="1"/>
</dbReference>
<keyword evidence="5 11" id="KW-0812">Transmembrane</keyword>
<name>A0A4R5TPC3_9GAMM</name>
<evidence type="ECO:0000256" key="11">
    <source>
        <dbReference type="PROSITE-ProRule" id="PRU01360"/>
    </source>
</evidence>
<dbReference type="Pfam" id="PF07715">
    <property type="entry name" value="Plug"/>
    <property type="match status" value="1"/>
</dbReference>
<protein>
    <submittedName>
        <fullName evidence="17">TonB-dependent receptor</fullName>
    </submittedName>
</protein>
<keyword evidence="2 11" id="KW-0813">Transport</keyword>
<keyword evidence="10 11" id="KW-0998">Cell outer membrane</keyword>
<evidence type="ECO:0000256" key="4">
    <source>
        <dbReference type="ARBA" id="ARBA00022496"/>
    </source>
</evidence>
<comment type="subcellular location">
    <subcellularLocation>
        <location evidence="1 11">Cell outer membrane</location>
        <topology evidence="1 11">Multi-pass membrane protein</topology>
    </subcellularLocation>
</comment>
<dbReference type="InterPro" id="IPR036942">
    <property type="entry name" value="Beta-barrel_TonB_sf"/>
</dbReference>
<dbReference type="GO" id="GO:0006826">
    <property type="term" value="P:iron ion transport"/>
    <property type="evidence" value="ECO:0007669"/>
    <property type="project" value="UniProtKB-KW"/>
</dbReference>
<keyword evidence="17" id="KW-0675">Receptor</keyword>
<organism evidence="17 18">
    <name type="scientific">Luteimonas aestuarii</name>
    <dbReference type="NCBI Taxonomy" id="453837"/>
    <lineage>
        <taxon>Bacteria</taxon>
        <taxon>Pseudomonadati</taxon>
        <taxon>Pseudomonadota</taxon>
        <taxon>Gammaproteobacteria</taxon>
        <taxon>Lysobacterales</taxon>
        <taxon>Lysobacteraceae</taxon>
        <taxon>Luteimonas</taxon>
    </lineage>
</organism>
<comment type="caution">
    <text evidence="17">The sequence shown here is derived from an EMBL/GenBank/DDBJ whole genome shotgun (WGS) entry which is preliminary data.</text>
</comment>
<evidence type="ECO:0000256" key="14">
    <source>
        <dbReference type="SAM" id="SignalP"/>
    </source>
</evidence>
<keyword evidence="7" id="KW-0406">Ion transport</keyword>
<keyword evidence="18" id="KW-1185">Reference proteome</keyword>
<dbReference type="PANTHER" id="PTHR32552">
    <property type="entry name" value="FERRICHROME IRON RECEPTOR-RELATED"/>
    <property type="match status" value="1"/>
</dbReference>
<evidence type="ECO:0000256" key="8">
    <source>
        <dbReference type="ARBA" id="ARBA00023077"/>
    </source>
</evidence>
<feature type="region of interest" description="Disordered" evidence="13">
    <location>
        <begin position="268"/>
        <end position="288"/>
    </location>
</feature>
<dbReference type="Gene3D" id="2.40.170.20">
    <property type="entry name" value="TonB-dependent receptor, beta-barrel domain"/>
    <property type="match status" value="1"/>
</dbReference>
<evidence type="ECO:0000256" key="12">
    <source>
        <dbReference type="RuleBase" id="RU003357"/>
    </source>
</evidence>
<evidence type="ECO:0000256" key="7">
    <source>
        <dbReference type="ARBA" id="ARBA00023065"/>
    </source>
</evidence>
<keyword evidence="14" id="KW-0732">Signal</keyword>
<dbReference type="Pfam" id="PF00593">
    <property type="entry name" value="TonB_dep_Rec_b-barrel"/>
    <property type="match status" value="1"/>
</dbReference>
<evidence type="ECO:0000313" key="17">
    <source>
        <dbReference type="EMBL" id="TDK24294.1"/>
    </source>
</evidence>
<dbReference type="RefSeq" id="WP_133321627.1">
    <property type="nucleotide sequence ID" value="NZ_SMTF01000005.1"/>
</dbReference>
<comment type="similarity">
    <text evidence="11 12">Belongs to the TonB-dependent receptor family.</text>
</comment>
<evidence type="ECO:0000313" key="18">
    <source>
        <dbReference type="Proteomes" id="UP000294796"/>
    </source>
</evidence>
<dbReference type="PROSITE" id="PS52016">
    <property type="entry name" value="TONB_DEPENDENT_REC_3"/>
    <property type="match status" value="1"/>
</dbReference>
<dbReference type="GO" id="GO:0009279">
    <property type="term" value="C:cell outer membrane"/>
    <property type="evidence" value="ECO:0007669"/>
    <property type="project" value="UniProtKB-SubCell"/>
</dbReference>
<keyword evidence="8 12" id="KW-0798">TonB box</keyword>
<accession>A0A4R5TPC3</accession>
<evidence type="ECO:0000256" key="5">
    <source>
        <dbReference type="ARBA" id="ARBA00022692"/>
    </source>
</evidence>
<feature type="signal peptide" evidence="14">
    <location>
        <begin position="1"/>
        <end position="23"/>
    </location>
</feature>
<evidence type="ECO:0000256" key="9">
    <source>
        <dbReference type="ARBA" id="ARBA00023136"/>
    </source>
</evidence>